<dbReference type="KEGG" id="eio:H9L01_00235"/>
<evidence type="ECO:0000256" key="1">
    <source>
        <dbReference type="ARBA" id="ARBA00022801"/>
    </source>
</evidence>
<dbReference type="Gene3D" id="3.40.630.40">
    <property type="entry name" value="Zn-dependent exopeptidases"/>
    <property type="match status" value="1"/>
</dbReference>
<feature type="transmembrane region" description="Helical" evidence="2">
    <location>
        <begin position="20"/>
        <end position="38"/>
    </location>
</feature>
<evidence type="ECO:0000313" key="4">
    <source>
        <dbReference type="EMBL" id="QNN60845.1"/>
    </source>
</evidence>
<gene>
    <name evidence="4" type="ORF">H9L01_00235</name>
</gene>
<feature type="domain" description="MurNAc-LAA" evidence="3">
    <location>
        <begin position="231"/>
        <end position="432"/>
    </location>
</feature>
<dbReference type="PANTHER" id="PTHR30404:SF0">
    <property type="entry name" value="N-ACETYLMURAMOYL-L-ALANINE AMIDASE AMIC"/>
    <property type="match status" value="1"/>
</dbReference>
<accession>A0A7G9RZ20</accession>
<keyword evidence="1" id="KW-0378">Hydrolase</keyword>
<dbReference type="PANTHER" id="PTHR30404">
    <property type="entry name" value="N-ACETYLMURAMOYL-L-ALANINE AMIDASE"/>
    <property type="match status" value="1"/>
</dbReference>
<reference evidence="4 5" key="1">
    <citation type="submission" date="2020-08" db="EMBL/GenBank/DDBJ databases">
        <title>Genome sequence of Erysipelothrix inopinata DSM 15511T.</title>
        <authorList>
            <person name="Hyun D.-W."/>
            <person name="Bae J.-W."/>
        </authorList>
    </citation>
    <scope>NUCLEOTIDE SEQUENCE [LARGE SCALE GENOMIC DNA]</scope>
    <source>
        <strain evidence="4 5">DSM 15511</strain>
    </source>
</reference>
<name>A0A7G9RZ20_9FIRM</name>
<dbReference type="GO" id="GO:0008745">
    <property type="term" value="F:N-acetylmuramoyl-L-alanine amidase activity"/>
    <property type="evidence" value="ECO:0007669"/>
    <property type="project" value="InterPro"/>
</dbReference>
<dbReference type="EMBL" id="CP060715">
    <property type="protein sequence ID" value="QNN60845.1"/>
    <property type="molecule type" value="Genomic_DNA"/>
</dbReference>
<dbReference type="GO" id="GO:0009253">
    <property type="term" value="P:peptidoglycan catabolic process"/>
    <property type="evidence" value="ECO:0007669"/>
    <property type="project" value="InterPro"/>
</dbReference>
<evidence type="ECO:0000256" key="2">
    <source>
        <dbReference type="SAM" id="Phobius"/>
    </source>
</evidence>
<keyword evidence="2" id="KW-1133">Transmembrane helix</keyword>
<keyword evidence="5" id="KW-1185">Reference proteome</keyword>
<dbReference type="GO" id="GO:0030288">
    <property type="term" value="C:outer membrane-bounded periplasmic space"/>
    <property type="evidence" value="ECO:0007669"/>
    <property type="project" value="TreeGrafter"/>
</dbReference>
<dbReference type="InterPro" id="IPR002508">
    <property type="entry name" value="MurNAc-LAA_cat"/>
</dbReference>
<dbReference type="InterPro" id="IPR050695">
    <property type="entry name" value="N-acetylmuramoyl_amidase_3"/>
</dbReference>
<proteinExistence type="predicted"/>
<dbReference type="SUPFAM" id="SSF53187">
    <property type="entry name" value="Zn-dependent exopeptidases"/>
    <property type="match status" value="1"/>
</dbReference>
<organism evidence="4 5">
    <name type="scientific">Erysipelothrix inopinata</name>
    <dbReference type="NCBI Taxonomy" id="225084"/>
    <lineage>
        <taxon>Bacteria</taxon>
        <taxon>Bacillati</taxon>
        <taxon>Bacillota</taxon>
        <taxon>Erysipelotrichia</taxon>
        <taxon>Erysipelotrichales</taxon>
        <taxon>Erysipelotrichaceae</taxon>
        <taxon>Erysipelothrix</taxon>
    </lineage>
</organism>
<dbReference type="RefSeq" id="WP_187533966.1">
    <property type="nucleotide sequence ID" value="NZ_CBCSHU010000008.1"/>
</dbReference>
<protein>
    <submittedName>
        <fullName evidence="4">N-acetylmuramoyl-L-alanine amidase</fullName>
    </submittedName>
</protein>
<evidence type="ECO:0000313" key="5">
    <source>
        <dbReference type="Proteomes" id="UP000515928"/>
    </source>
</evidence>
<sequence length="439" mass="49275">MDFRAKYVPKSRKKVNYKIVVPFVILVMIGGILVYTTLMPKYKEPETAFTICNTTISETQAIITKKIDEANKENKEATIGYQDVGMFGQTLGIYKEPYNRTVRDAFSSKTVFLKNICTEEERAYLMGAELDAKIPVEGLTPGFYEIRVLDGLTKARLVSNEVREDAFSTISIDGYRKNIKLISNKDLFNSKEHPFSMDENYSFLVVDSVESNDQDYDIVLDPSGMIKEFNGNISKGIINGDFVEADAMYDIADGVKKQLEARGLKVKLTRTKDEVINYHGKNNRIQNAYDANAKYFVSFTMVHSLQPLDYGSTAIYSNYVTNRFATIMMKNLTETSPLRASRYVSGQNMDGVIKTSFKDEYDMNAILRETGGIFTGAGSKGEFAKENAFATNSKTGMQALVLELGYTSDPQDIKTIREDKDKIIEATTKGILAEVGIKE</sequence>
<dbReference type="AlphaFoldDB" id="A0A7G9RZ20"/>
<dbReference type="Proteomes" id="UP000515928">
    <property type="component" value="Chromosome"/>
</dbReference>
<keyword evidence="2" id="KW-0812">Transmembrane</keyword>
<evidence type="ECO:0000259" key="3">
    <source>
        <dbReference type="Pfam" id="PF01520"/>
    </source>
</evidence>
<dbReference type="Pfam" id="PF01520">
    <property type="entry name" value="Amidase_3"/>
    <property type="match status" value="1"/>
</dbReference>
<keyword evidence="2" id="KW-0472">Membrane</keyword>